<gene>
    <name evidence="1" type="ORF">XBFM1_1150002</name>
</gene>
<dbReference type="EMBL" id="CBSV010000019">
    <property type="protein sequence ID" value="CDG99732.1"/>
    <property type="molecule type" value="Genomic_DNA"/>
</dbReference>
<evidence type="ECO:0000313" key="2">
    <source>
        <dbReference type="Proteomes" id="UP000028487"/>
    </source>
</evidence>
<accession>A0A077NC42</accession>
<proteinExistence type="predicted"/>
<sequence>MASGRMLTNEYKHLAISPYIYNTAHARYGSLLLFRYYIMIGVLHKK</sequence>
<comment type="caution">
    <text evidence="1">The sequence shown here is derived from an EMBL/GenBank/DDBJ whole genome shotgun (WGS) entry which is preliminary data.</text>
</comment>
<organism evidence="1 2">
    <name type="scientific">Xenorhabdus bovienii str. feltiae Moldova</name>
    <dbReference type="NCBI Taxonomy" id="1398200"/>
    <lineage>
        <taxon>Bacteria</taxon>
        <taxon>Pseudomonadati</taxon>
        <taxon>Pseudomonadota</taxon>
        <taxon>Gammaproteobacteria</taxon>
        <taxon>Enterobacterales</taxon>
        <taxon>Morganellaceae</taxon>
        <taxon>Xenorhabdus</taxon>
    </lineage>
</organism>
<dbReference type="HOGENOM" id="CLU_3190744_0_0_6"/>
<evidence type="ECO:0000313" key="1">
    <source>
        <dbReference type="EMBL" id="CDG99732.1"/>
    </source>
</evidence>
<protein>
    <submittedName>
        <fullName evidence="1">Uncharacterized protein</fullName>
    </submittedName>
</protein>
<dbReference type="AlphaFoldDB" id="A0A077NC42"/>
<name>A0A077NC42_XENBV</name>
<reference evidence="1" key="1">
    <citation type="submission" date="2013-07" db="EMBL/GenBank/DDBJ databases">
        <title>Sub-species coevolution in mutualistic symbiosis.</title>
        <authorList>
            <person name="Murfin K."/>
            <person name="Klassen J."/>
            <person name="Lee M."/>
            <person name="Forst S."/>
            <person name="Stock P."/>
            <person name="Goodrich-Blair H."/>
        </authorList>
    </citation>
    <scope>NUCLEOTIDE SEQUENCE [LARGE SCALE GENOMIC DNA]</scope>
    <source>
        <strain evidence="1">Feltiae Moldova</strain>
    </source>
</reference>
<dbReference type="Proteomes" id="UP000028487">
    <property type="component" value="Unassembled WGS sequence"/>
</dbReference>